<gene>
    <name evidence="2" type="ORF">Forpi1262_v016928</name>
</gene>
<reference evidence="2" key="1">
    <citation type="submission" date="2021-04" db="EMBL/GenBank/DDBJ databases">
        <title>First draft genome resource for Brassicaceae pathogens Fusarium oxysporum f. sp. raphani and Fusarium oxysporum f. sp. rapae.</title>
        <authorList>
            <person name="Asai S."/>
        </authorList>
    </citation>
    <scope>NUCLEOTIDE SEQUENCE</scope>
    <source>
        <strain evidence="2">Tf1262</strain>
    </source>
</reference>
<evidence type="ECO:0000313" key="2">
    <source>
        <dbReference type="EMBL" id="KAG7414988.1"/>
    </source>
</evidence>
<sequence length="388" mass="43100">MSTRYFETVTSKSVYEIKLESEFPSSNDAALSIDDLQPSGSNWGRRQLFACQVIISPTAAQVLPAYKQYTRIERPQETQEIQDFLDGPDTDLMHHSTHFLMGEYGETLGELWGALASVKHYPRPIPRNDGTPEAKRARRGVVHTGYVHSAGIQVSSSNPEDRNHSSPGGSEGSTGYTETKPTQELPAEDNALHLINRVLRHLLYYTQPLNASPVLDLRQKCRMVSQISELKKQFVAVDDGGLILRVEGGVSTGPHIAIALLEAKRRLVVDDNKPRISDECLAQMTCEAILARAIPAEEQLGNERTIVLNATSHYVCFLEFNVTKAYMRRLMAGQLPSESLKVTATHWFDLSAVEGRRGVLNNIRGLLGMAMDRQPQQDVISDSEGVED</sequence>
<feature type="region of interest" description="Disordered" evidence="1">
    <location>
        <begin position="151"/>
        <end position="185"/>
    </location>
</feature>
<evidence type="ECO:0000313" key="3">
    <source>
        <dbReference type="Proteomes" id="UP000693942"/>
    </source>
</evidence>
<dbReference type="Proteomes" id="UP000693942">
    <property type="component" value="Unassembled WGS sequence"/>
</dbReference>
<protein>
    <submittedName>
        <fullName evidence="2">Uncharacterized protein</fullName>
    </submittedName>
</protein>
<evidence type="ECO:0000256" key="1">
    <source>
        <dbReference type="SAM" id="MobiDB-lite"/>
    </source>
</evidence>
<comment type="caution">
    <text evidence="2">The sequence shown here is derived from an EMBL/GenBank/DDBJ whole genome shotgun (WGS) entry which is preliminary data.</text>
</comment>
<proteinExistence type="predicted"/>
<dbReference type="AlphaFoldDB" id="A0A8J5P5F4"/>
<name>A0A8J5P5F4_FUSOX</name>
<dbReference type="EMBL" id="JAELUR010000021">
    <property type="protein sequence ID" value="KAG7414988.1"/>
    <property type="molecule type" value="Genomic_DNA"/>
</dbReference>
<feature type="compositionally biased region" description="Low complexity" evidence="1">
    <location>
        <begin position="165"/>
        <end position="179"/>
    </location>
</feature>
<accession>A0A8J5P5F4</accession>
<organism evidence="2 3">
    <name type="scientific">Fusarium oxysporum f. sp. raphani</name>
    <dbReference type="NCBI Taxonomy" id="96318"/>
    <lineage>
        <taxon>Eukaryota</taxon>
        <taxon>Fungi</taxon>
        <taxon>Dikarya</taxon>
        <taxon>Ascomycota</taxon>
        <taxon>Pezizomycotina</taxon>
        <taxon>Sordariomycetes</taxon>
        <taxon>Hypocreomycetidae</taxon>
        <taxon>Hypocreales</taxon>
        <taxon>Nectriaceae</taxon>
        <taxon>Fusarium</taxon>
        <taxon>Fusarium oxysporum species complex</taxon>
    </lineage>
</organism>